<keyword evidence="10 11" id="KW-0998">Cell outer membrane</keyword>
<dbReference type="AlphaFoldDB" id="A0A7G9SLR5"/>
<evidence type="ECO:0000256" key="7">
    <source>
        <dbReference type="ARBA" id="ARBA00023065"/>
    </source>
</evidence>
<dbReference type="PANTHER" id="PTHR32552:SF81">
    <property type="entry name" value="TONB-DEPENDENT OUTER MEMBRANE RECEPTOR"/>
    <property type="match status" value="1"/>
</dbReference>
<dbReference type="Pfam" id="PF00593">
    <property type="entry name" value="TonB_dep_Rec_b-barrel"/>
    <property type="match status" value="1"/>
</dbReference>
<evidence type="ECO:0000256" key="10">
    <source>
        <dbReference type="ARBA" id="ARBA00023237"/>
    </source>
</evidence>
<keyword evidence="5 11" id="KW-0812">Transmembrane</keyword>
<dbReference type="KEGG" id="tcn:H9L16_08520"/>
<dbReference type="InterPro" id="IPR012910">
    <property type="entry name" value="Plug_dom"/>
</dbReference>
<comment type="similarity">
    <text evidence="11 12">Belongs to the TonB-dependent receptor family.</text>
</comment>
<keyword evidence="9 11" id="KW-0472">Membrane</keyword>
<comment type="subcellular location">
    <subcellularLocation>
        <location evidence="1 11">Cell outer membrane</location>
        <topology evidence="1 11">Multi-pass membrane protein</topology>
    </subcellularLocation>
</comment>
<evidence type="ECO:0000259" key="13">
    <source>
        <dbReference type="Pfam" id="PF00593"/>
    </source>
</evidence>
<keyword evidence="16" id="KW-1185">Reference proteome</keyword>
<organism evidence="15 16">
    <name type="scientific">Thermomonas carbonis</name>
    <dbReference type="NCBI Taxonomy" id="1463158"/>
    <lineage>
        <taxon>Bacteria</taxon>
        <taxon>Pseudomonadati</taxon>
        <taxon>Pseudomonadota</taxon>
        <taxon>Gammaproteobacteria</taxon>
        <taxon>Lysobacterales</taxon>
        <taxon>Lysobacteraceae</taxon>
        <taxon>Thermomonas</taxon>
    </lineage>
</organism>
<protein>
    <submittedName>
        <fullName evidence="15">TonB-dependent receptor</fullName>
    </submittedName>
</protein>
<dbReference type="InterPro" id="IPR037066">
    <property type="entry name" value="Plug_dom_sf"/>
</dbReference>
<keyword evidence="3 11" id="KW-1134">Transmembrane beta strand</keyword>
<dbReference type="PANTHER" id="PTHR32552">
    <property type="entry name" value="FERRICHROME IRON RECEPTOR-RELATED"/>
    <property type="match status" value="1"/>
</dbReference>
<keyword evidence="2 11" id="KW-0813">Transport</keyword>
<evidence type="ECO:0000313" key="16">
    <source>
        <dbReference type="Proteomes" id="UP000515804"/>
    </source>
</evidence>
<keyword evidence="4" id="KW-0410">Iron transport</keyword>
<dbReference type="EMBL" id="CP060719">
    <property type="protein sequence ID" value="QNN68790.1"/>
    <property type="molecule type" value="Genomic_DNA"/>
</dbReference>
<keyword evidence="15" id="KW-0675">Receptor</keyword>
<evidence type="ECO:0000256" key="3">
    <source>
        <dbReference type="ARBA" id="ARBA00022452"/>
    </source>
</evidence>
<sequence length="704" mass="75039">MVPSLLACTATASGQDRAELGDQAKTLDAVVVTARLDRVPAFEVPASITTVEIEGRSGFNLGLPKQLGRVAGVSARDRQNFAQDMQLSIRGFGARATFGVRGIRLYADGIPATMPDGQGQVSHFSLLGGGSIEVLRGPFSALHGNSSGGVVQWRSAEPTPEPELLVQSSIGRDDYHALGARLRGTTGSNGYNIAVQGFETQGYRDHSAARRTQLHGKVGFDLGAGGTLDVVASRLDAPNALDPLGLTRAQVSEDPTQATAAAHAFNTRKSVMHQQMGVLHTLALGPGTLRTTTSAGERQVEQVLAVPVAAQANPLSAGGVIALADRFSGMDARWSWQGTLAGRAAEMTLGISVERQRQHRRGFENFDGATLGVRGALRRDERGQVLAVDQYAQAWWHVASKWSILLGARHSTVRFQASDQYVTAANPDDSGRVRYSQTTPVAGLVYAPGENLRLYLSAGRGFETPTFNELGYRADGGAGLALDLRPAVSHNLEVGGKWRHASGARIEAALFRTDTSDEVAVASNVGGRSTYRNVGASRRAGVELMLDVPVSQRWTLQGTYTGLDARFRTAFPICAAAGCQQPGVLVAAGTRIPGVARQQLQASAQWRSGAWWATIEGSAVGEVSVNDQGDERAPGYALANLAAGWRSRLANQRVDTFVRIENLLDRAHIGSVIVNEGNRRYYEPGAGRGIQIGVRWTWDAPPSP</sequence>
<dbReference type="Gene3D" id="2.170.130.10">
    <property type="entry name" value="TonB-dependent receptor, plug domain"/>
    <property type="match status" value="1"/>
</dbReference>
<evidence type="ECO:0000256" key="8">
    <source>
        <dbReference type="ARBA" id="ARBA00023077"/>
    </source>
</evidence>
<dbReference type="InterPro" id="IPR000531">
    <property type="entry name" value="Beta-barrel_TonB"/>
</dbReference>
<evidence type="ECO:0000256" key="12">
    <source>
        <dbReference type="RuleBase" id="RU003357"/>
    </source>
</evidence>
<dbReference type="Pfam" id="PF07715">
    <property type="entry name" value="Plug"/>
    <property type="match status" value="1"/>
</dbReference>
<evidence type="ECO:0000256" key="1">
    <source>
        <dbReference type="ARBA" id="ARBA00004571"/>
    </source>
</evidence>
<dbReference type="PROSITE" id="PS52016">
    <property type="entry name" value="TONB_DEPENDENT_REC_3"/>
    <property type="match status" value="1"/>
</dbReference>
<evidence type="ECO:0000256" key="9">
    <source>
        <dbReference type="ARBA" id="ARBA00023136"/>
    </source>
</evidence>
<gene>
    <name evidence="15" type="ORF">H9L16_08520</name>
</gene>
<dbReference type="Proteomes" id="UP000515804">
    <property type="component" value="Chromosome"/>
</dbReference>
<reference evidence="15 16" key="1">
    <citation type="submission" date="2020-08" db="EMBL/GenBank/DDBJ databases">
        <title>Genome sequence of Thermomonas carbonis KCTC 42013T.</title>
        <authorList>
            <person name="Hyun D.-W."/>
            <person name="Bae J.-W."/>
        </authorList>
    </citation>
    <scope>NUCLEOTIDE SEQUENCE [LARGE SCALE GENOMIC DNA]</scope>
    <source>
        <strain evidence="15 16">KCTC 42013</strain>
    </source>
</reference>
<evidence type="ECO:0000256" key="11">
    <source>
        <dbReference type="PROSITE-ProRule" id="PRU01360"/>
    </source>
</evidence>
<evidence type="ECO:0000259" key="14">
    <source>
        <dbReference type="Pfam" id="PF07715"/>
    </source>
</evidence>
<proteinExistence type="inferred from homology"/>
<evidence type="ECO:0000256" key="6">
    <source>
        <dbReference type="ARBA" id="ARBA00023004"/>
    </source>
</evidence>
<evidence type="ECO:0000256" key="4">
    <source>
        <dbReference type="ARBA" id="ARBA00022496"/>
    </source>
</evidence>
<name>A0A7G9SLR5_9GAMM</name>
<evidence type="ECO:0000256" key="5">
    <source>
        <dbReference type="ARBA" id="ARBA00022692"/>
    </source>
</evidence>
<evidence type="ECO:0000313" key="15">
    <source>
        <dbReference type="EMBL" id="QNN68790.1"/>
    </source>
</evidence>
<keyword evidence="7" id="KW-0406">Ion transport</keyword>
<dbReference type="SUPFAM" id="SSF56935">
    <property type="entry name" value="Porins"/>
    <property type="match status" value="1"/>
</dbReference>
<feature type="domain" description="TonB-dependent receptor-like beta-barrel" evidence="13">
    <location>
        <begin position="318"/>
        <end position="663"/>
    </location>
</feature>
<keyword evidence="6" id="KW-0408">Iron</keyword>
<dbReference type="GO" id="GO:0009279">
    <property type="term" value="C:cell outer membrane"/>
    <property type="evidence" value="ECO:0007669"/>
    <property type="project" value="UniProtKB-SubCell"/>
</dbReference>
<dbReference type="InterPro" id="IPR036942">
    <property type="entry name" value="Beta-barrel_TonB_sf"/>
</dbReference>
<dbReference type="Gene3D" id="2.40.170.20">
    <property type="entry name" value="TonB-dependent receptor, beta-barrel domain"/>
    <property type="match status" value="1"/>
</dbReference>
<keyword evidence="8 12" id="KW-0798">TonB box</keyword>
<evidence type="ECO:0000256" key="2">
    <source>
        <dbReference type="ARBA" id="ARBA00022448"/>
    </source>
</evidence>
<feature type="domain" description="TonB-dependent receptor plug" evidence="14">
    <location>
        <begin position="63"/>
        <end position="150"/>
    </location>
</feature>
<dbReference type="InterPro" id="IPR039426">
    <property type="entry name" value="TonB-dep_rcpt-like"/>
</dbReference>
<accession>A0A7G9SLR5</accession>
<dbReference type="GO" id="GO:0006826">
    <property type="term" value="P:iron ion transport"/>
    <property type="evidence" value="ECO:0007669"/>
    <property type="project" value="UniProtKB-KW"/>
</dbReference>